<dbReference type="Gramene" id="TraesSYM5D03G02971430.1">
    <property type="protein sequence ID" value="TraesSYM5D03G02971430.1"/>
    <property type="gene ID" value="TraesSYM5D03G02971430"/>
</dbReference>
<dbReference type="Gramene" id="TraesJUL5D03G03056630.1">
    <property type="protein sequence ID" value="TraesJUL5D03G03056630.1"/>
    <property type="gene ID" value="TraesJUL5D03G03056630"/>
</dbReference>
<reference evidence="1" key="1">
    <citation type="submission" date="2018-08" db="EMBL/GenBank/DDBJ databases">
        <authorList>
            <person name="Rossello M."/>
        </authorList>
    </citation>
    <scope>NUCLEOTIDE SEQUENCE [LARGE SCALE GENOMIC DNA]</scope>
    <source>
        <strain evidence="1">cv. Chinese Spring</strain>
    </source>
</reference>
<dbReference type="Gramene" id="TraesJAG5D03G03032060.1">
    <property type="protein sequence ID" value="TraesJAG5D03G03032060.1"/>
    <property type="gene ID" value="TraesJAG5D03G03032060"/>
</dbReference>
<dbReference type="Pfam" id="PF05056">
    <property type="entry name" value="DUF674"/>
    <property type="match status" value="1"/>
</dbReference>
<dbReference type="Gramene" id="TraesWEE_scaffold_010000_01G000100.1">
    <property type="protein sequence ID" value="TraesWEE_scaffold_010000_01G000100.1"/>
    <property type="gene ID" value="TraesWEE_scaffold_010000_01G000100"/>
</dbReference>
<reference evidence="1" key="2">
    <citation type="submission" date="2018-10" db="UniProtKB">
        <authorList>
            <consortium name="EnsemblPlants"/>
        </authorList>
    </citation>
    <scope>IDENTIFICATION</scope>
</reference>
<dbReference type="OrthoDB" id="2014278at2759"/>
<dbReference type="STRING" id="4565.A0A3B6MIL8"/>
<evidence type="ECO:0000313" key="1">
    <source>
        <dbReference type="EnsemblPlants" id="TraesCS5D02G023000.1"/>
    </source>
</evidence>
<dbReference type="AlphaFoldDB" id="A0A3B6MIL8"/>
<dbReference type="Gramene" id="TraesSTA5D03G03023520.1">
    <property type="protein sequence ID" value="TraesSTA5D03G03023520.1"/>
    <property type="gene ID" value="TraesSTA5D03G03023520"/>
</dbReference>
<dbReference type="Gramene" id="TraesROB_scaffold_010737_01G000100.1">
    <property type="protein sequence ID" value="TraesROB_scaffold_010737_01G000100.1"/>
    <property type="gene ID" value="TraesROB_scaffold_010737_01G000100"/>
</dbReference>
<dbReference type="Gramene" id="TraesPARA_EIv1.0_1766250.1">
    <property type="protein sequence ID" value="TraesPARA_EIv1.0_1766250.1.CDS"/>
    <property type="gene ID" value="TraesPARA_EIv1.0_1766250"/>
</dbReference>
<protein>
    <submittedName>
        <fullName evidence="1">Uncharacterized protein</fullName>
    </submittedName>
</protein>
<accession>A0A3B6MIL8</accession>
<evidence type="ECO:0000313" key="2">
    <source>
        <dbReference type="Proteomes" id="UP000019116"/>
    </source>
</evidence>
<keyword evidence="2" id="KW-1185">Reference proteome</keyword>
<dbReference type="InterPro" id="IPR007750">
    <property type="entry name" value="DUF674"/>
</dbReference>
<dbReference type="PANTHER" id="PTHR33103">
    <property type="entry name" value="OS01G0153900 PROTEIN"/>
    <property type="match status" value="1"/>
</dbReference>
<dbReference type="Proteomes" id="UP000019116">
    <property type="component" value="Chromosome 5D"/>
</dbReference>
<dbReference type="Gramene" id="TraesNOR5D03G03054730.1">
    <property type="protein sequence ID" value="TraesNOR5D03G03054730.1"/>
    <property type="gene ID" value="TraesNOR5D03G03054730"/>
</dbReference>
<dbReference type="Gramene" id="TraesCS5D02G023000.1">
    <property type="protein sequence ID" value="TraesCS5D02G023000.1"/>
    <property type="gene ID" value="TraesCS5D02G023000"/>
</dbReference>
<dbReference type="Gramene" id="TraesCAD_scaffold_034401_01G000100.1">
    <property type="protein sequence ID" value="TraesCAD_scaffold_034401_01G000100.1"/>
    <property type="gene ID" value="TraesCAD_scaffold_034401_01G000100"/>
</dbReference>
<dbReference type="Gramene" id="TraesRN5D0100057800.1">
    <property type="protein sequence ID" value="TraesRN5D0100057800.1"/>
    <property type="gene ID" value="TraesRN5D0100057800"/>
</dbReference>
<dbReference type="Gramene" id="TraesLAC5D03G02988280.1">
    <property type="protein sequence ID" value="TraesLAC5D03G02988280.1"/>
    <property type="gene ID" value="TraesLAC5D03G02988280"/>
</dbReference>
<dbReference type="Gramene" id="TraesCLE_scaffold_008566_01G000100.1">
    <property type="protein sequence ID" value="TraesCLE_scaffold_008566_01G000100.1"/>
    <property type="gene ID" value="TraesCLE_scaffold_008566_01G000100"/>
</dbReference>
<organism evidence="1">
    <name type="scientific">Triticum aestivum</name>
    <name type="common">Wheat</name>
    <dbReference type="NCBI Taxonomy" id="4565"/>
    <lineage>
        <taxon>Eukaryota</taxon>
        <taxon>Viridiplantae</taxon>
        <taxon>Streptophyta</taxon>
        <taxon>Embryophyta</taxon>
        <taxon>Tracheophyta</taxon>
        <taxon>Spermatophyta</taxon>
        <taxon>Magnoliopsida</taxon>
        <taxon>Liliopsida</taxon>
        <taxon>Poales</taxon>
        <taxon>Poaceae</taxon>
        <taxon>BOP clade</taxon>
        <taxon>Pooideae</taxon>
        <taxon>Triticodae</taxon>
        <taxon>Triticeae</taxon>
        <taxon>Triticinae</taxon>
        <taxon>Triticum</taxon>
    </lineage>
</organism>
<name>A0A3B6MIL8_WHEAT</name>
<dbReference type="EnsemblPlants" id="TraesCS5D02G023000.1">
    <property type="protein sequence ID" value="TraesCS5D02G023000.1"/>
    <property type="gene ID" value="TraesCS5D02G023000"/>
</dbReference>
<dbReference type="Gramene" id="TraesCS5D03G0054000.1">
    <property type="protein sequence ID" value="TraesCS5D03G0054000.1.CDS"/>
    <property type="gene ID" value="TraesCS5D03G0054000"/>
</dbReference>
<dbReference type="Gramene" id="TraesLDM5D03G03037080.1">
    <property type="protein sequence ID" value="TraesLDM5D03G03037080.1"/>
    <property type="gene ID" value="TraesLDM5D03G03037080"/>
</dbReference>
<sequence length="246" mass="26712">MKNRGLVYRRASDKLSITLLIDTKAAKVCFAEAGNDVVEFLSGLLSLPLGTIGNLLTKERMAGSAGNLLASVQMRDADYMGKEQHLSPAVPWATLCRLEELLGAEVSNCHTRFYTCENRNTGRSCGFLSASSDSACPACKGRMFDPMHVRSENEEVTAASRASVYTIKDYLMVSPAPSLLSGITLFAHCGVTDLSVLEKKSVKIGKEEALGILAAALKSKTVLTDVFLPKKNARCKREPPEEVIYM</sequence>
<dbReference type="Gramene" id="TraesMAC5D03G03030980.1">
    <property type="protein sequence ID" value="TraesMAC5D03G03030980.1"/>
    <property type="gene ID" value="TraesMAC5D03G03030980"/>
</dbReference>
<dbReference type="PANTHER" id="PTHR33103:SF119">
    <property type="entry name" value="REPLICATION FACTOR A C-TERMINAL DOMAIN-CONTAINING PROTEIN"/>
    <property type="match status" value="1"/>
</dbReference>
<dbReference type="Gramene" id="TraesARI5D03G02984390.1">
    <property type="protein sequence ID" value="TraesARI5D03G02984390.1"/>
    <property type="gene ID" value="TraesARI5D03G02984390"/>
</dbReference>
<proteinExistence type="predicted"/>